<feature type="chain" id="PRO_5047535090" description="Sel1 repeat family protein" evidence="1">
    <location>
        <begin position="21"/>
        <end position="234"/>
    </location>
</feature>
<feature type="signal peptide" evidence="1">
    <location>
        <begin position="1"/>
        <end position="20"/>
    </location>
</feature>
<evidence type="ECO:0000313" key="3">
    <source>
        <dbReference type="Proteomes" id="UP001335100"/>
    </source>
</evidence>
<reference evidence="2 3" key="1">
    <citation type="submission" date="2024-01" db="EMBL/GenBank/DDBJ databases">
        <title>Unpublished Manusciprt.</title>
        <authorList>
            <person name="Duman M."/>
            <person name="Valdes E.G."/>
            <person name="Ajmi N."/>
            <person name="Altun S."/>
            <person name="Saticioglu I.B."/>
        </authorList>
    </citation>
    <scope>NUCLEOTIDE SEQUENCE [LARGE SCALE GENOMIC DNA]</scope>
    <source>
        <strain evidence="2 3">148P</strain>
    </source>
</reference>
<dbReference type="Proteomes" id="UP001335100">
    <property type="component" value="Unassembled WGS sequence"/>
</dbReference>
<keyword evidence="3" id="KW-1185">Reference proteome</keyword>
<gene>
    <name evidence="2" type="ORF">V0R50_26525</name>
</gene>
<comment type="caution">
    <text evidence="2">The sequence shown here is derived from an EMBL/GenBank/DDBJ whole genome shotgun (WGS) entry which is preliminary data.</text>
</comment>
<name>A0ABU7HZ77_9PSED</name>
<evidence type="ECO:0008006" key="4">
    <source>
        <dbReference type="Google" id="ProtNLM"/>
    </source>
</evidence>
<protein>
    <recommendedName>
        <fullName evidence="4">Sel1 repeat family protein</fullName>
    </recommendedName>
</protein>
<dbReference type="Gene3D" id="1.25.40.10">
    <property type="entry name" value="Tetratricopeptide repeat domain"/>
    <property type="match status" value="1"/>
</dbReference>
<dbReference type="SUPFAM" id="SSF81901">
    <property type="entry name" value="HCP-like"/>
    <property type="match status" value="1"/>
</dbReference>
<evidence type="ECO:0000256" key="1">
    <source>
        <dbReference type="SAM" id="SignalP"/>
    </source>
</evidence>
<organism evidence="2 3">
    <name type="scientific">Pseudomonas ulcerans</name>
    <dbReference type="NCBI Taxonomy" id="3115852"/>
    <lineage>
        <taxon>Bacteria</taxon>
        <taxon>Pseudomonadati</taxon>
        <taxon>Pseudomonadota</taxon>
        <taxon>Gammaproteobacteria</taxon>
        <taxon>Pseudomonadales</taxon>
        <taxon>Pseudomonadaceae</taxon>
        <taxon>Pseudomonas</taxon>
    </lineage>
</organism>
<dbReference type="RefSeq" id="WP_330077461.1">
    <property type="nucleotide sequence ID" value="NZ_JAZDQJ010000044.1"/>
</dbReference>
<proteinExistence type="predicted"/>
<dbReference type="EMBL" id="JAZDQJ010000044">
    <property type="protein sequence ID" value="MEE1936794.1"/>
    <property type="molecule type" value="Genomic_DNA"/>
</dbReference>
<keyword evidence="1" id="KW-0732">Signal</keyword>
<accession>A0ABU7HZ77</accession>
<dbReference type="InterPro" id="IPR011990">
    <property type="entry name" value="TPR-like_helical_dom_sf"/>
</dbReference>
<sequence length="234" mass="26162">MFSQCWRYTLAGCLLSPLCAADGFHIDPQADSFYQQAVPYLQKANSKFEAVTAITPGTSAEEKRRSLDSAAEAGETLKPAIPLLEQAAALDHPVAQYRLGLIYVLLEPNDVTREKACSLFERSLGRGFAPPALEIASFCPAYTDTPEYKLALQVVETSMPRYERYFPQPASLLECKRETPPGLGMQWGSSRDFQAEIYRLQGDGNRARRAEYYRKALDLNDCYKAKKRLAIMAS</sequence>
<evidence type="ECO:0000313" key="2">
    <source>
        <dbReference type="EMBL" id="MEE1936794.1"/>
    </source>
</evidence>